<reference evidence="2" key="1">
    <citation type="submission" date="2013-10" db="EMBL/GenBank/DDBJ databases">
        <title>Genomic analysis of the causative agents of coccidiosis in chickens.</title>
        <authorList>
            <person name="Reid A.J."/>
            <person name="Blake D."/>
            <person name="Billington K."/>
            <person name="Browne H."/>
            <person name="Dunn M."/>
            <person name="Hung S."/>
            <person name="Kawahara F."/>
            <person name="Miranda-Saavedra D."/>
            <person name="Mourier T."/>
            <person name="Nagra H."/>
            <person name="Otto T.D."/>
            <person name="Rawlings N."/>
            <person name="Sanchez A."/>
            <person name="Sanders M."/>
            <person name="Subramaniam C."/>
            <person name="Tay Y."/>
            <person name="Dear P."/>
            <person name="Doerig C."/>
            <person name="Gruber A."/>
            <person name="Parkinson J."/>
            <person name="Shirley M."/>
            <person name="Wan K.L."/>
            <person name="Berriman M."/>
            <person name="Tomley F."/>
            <person name="Pain A."/>
        </authorList>
    </citation>
    <scope>NUCLEOTIDE SEQUENCE [LARGE SCALE GENOMIC DNA]</scope>
    <source>
        <strain evidence="2">Houghton</strain>
    </source>
</reference>
<protein>
    <submittedName>
        <fullName evidence="2">SAG family member</fullName>
    </submittedName>
</protein>
<dbReference type="Proteomes" id="UP000030754">
    <property type="component" value="Unassembled WGS sequence"/>
</dbReference>
<evidence type="ECO:0000313" key="3">
    <source>
        <dbReference type="Proteomes" id="UP000030754"/>
    </source>
</evidence>
<dbReference type="GeneID" id="25471051"/>
<dbReference type="AlphaFoldDB" id="U6MGP4"/>
<organism evidence="2 3">
    <name type="scientific">Eimeria necatrix</name>
    <dbReference type="NCBI Taxonomy" id="51315"/>
    <lineage>
        <taxon>Eukaryota</taxon>
        <taxon>Sar</taxon>
        <taxon>Alveolata</taxon>
        <taxon>Apicomplexa</taxon>
        <taxon>Conoidasida</taxon>
        <taxon>Coccidia</taxon>
        <taxon>Eucoccidiorida</taxon>
        <taxon>Eimeriorina</taxon>
        <taxon>Eimeriidae</taxon>
        <taxon>Eimeria</taxon>
    </lineage>
</organism>
<dbReference type="InterPro" id="IPR021288">
    <property type="entry name" value="Surface_antigen"/>
</dbReference>
<reference evidence="2" key="2">
    <citation type="submission" date="2013-10" db="EMBL/GenBank/DDBJ databases">
        <authorList>
            <person name="Aslett M."/>
        </authorList>
    </citation>
    <scope>NUCLEOTIDE SEQUENCE [LARGE SCALE GENOMIC DNA]</scope>
    <source>
        <strain evidence="2">Houghton</strain>
    </source>
</reference>
<dbReference type="VEuPathDB" id="ToxoDB:ENH_00008640"/>
<evidence type="ECO:0000256" key="1">
    <source>
        <dbReference type="SAM" id="SignalP"/>
    </source>
</evidence>
<proteinExistence type="predicted"/>
<accession>U6MGP4</accession>
<dbReference type="RefSeq" id="XP_013439595.1">
    <property type="nucleotide sequence ID" value="XM_013584141.1"/>
</dbReference>
<feature type="chain" id="PRO_5004675597" evidence="1">
    <location>
        <begin position="25"/>
        <end position="259"/>
    </location>
</feature>
<gene>
    <name evidence="2" type="ORF">ENH_00008640</name>
</gene>
<dbReference type="Pfam" id="PF11054">
    <property type="entry name" value="Surface_antigen"/>
    <property type="match status" value="1"/>
</dbReference>
<name>U6MGP4_9EIME</name>
<evidence type="ECO:0000313" key="2">
    <source>
        <dbReference type="EMBL" id="CDJ62233.1"/>
    </source>
</evidence>
<keyword evidence="1" id="KW-0732">Signal</keyword>
<feature type="signal peptide" evidence="1">
    <location>
        <begin position="1"/>
        <end position="24"/>
    </location>
</feature>
<sequence length="259" mass="27801">MLHRISPLVSTLLLVLIALKPGSAEQATPPTVKYTAKLEDGVQCLDEINTAREAAGLSSFTQATQSDQLSNPPNSDLEQNSEWMKICQHLIPTQDAKIQVASEVDSPFKDGTYAFKSLTAAKPSCNETVEYWKAALKNFTGLPPSKKQANGLYDKQDNVSFVALYNPSSSATADCRVVTCTKKTSSDSDLLSQSKAEETPEYGYALICKTMPDALADENSAPFTQQQWDGIVSSLTGSASAAVPKLVGIFILALGMLAL</sequence>
<dbReference type="EMBL" id="HG722385">
    <property type="protein sequence ID" value="CDJ62233.1"/>
    <property type="molecule type" value="Genomic_DNA"/>
</dbReference>
<keyword evidence="3" id="KW-1185">Reference proteome</keyword>